<proteinExistence type="predicted"/>
<comment type="caution">
    <text evidence="2">The sequence shown here is derived from an EMBL/GenBank/DDBJ whole genome shotgun (WGS) entry which is preliminary data.</text>
</comment>
<organism evidence="2 3">
    <name type="scientific">Paenibacillus sediminis</name>
    <dbReference type="NCBI Taxonomy" id="664909"/>
    <lineage>
        <taxon>Bacteria</taxon>
        <taxon>Bacillati</taxon>
        <taxon>Bacillota</taxon>
        <taxon>Bacilli</taxon>
        <taxon>Bacillales</taxon>
        <taxon>Paenibacillaceae</taxon>
        <taxon>Paenibacillus</taxon>
    </lineage>
</organism>
<evidence type="ECO:0000313" key="2">
    <source>
        <dbReference type="EMBL" id="MBP1935682.1"/>
    </source>
</evidence>
<name>A0ABS4GZZ1_9BACL</name>
<reference evidence="2 3" key="1">
    <citation type="submission" date="2021-03" db="EMBL/GenBank/DDBJ databases">
        <title>Genomic Encyclopedia of Type Strains, Phase IV (KMG-IV): sequencing the most valuable type-strain genomes for metagenomic binning, comparative biology and taxonomic classification.</title>
        <authorList>
            <person name="Goeker M."/>
        </authorList>
    </citation>
    <scope>NUCLEOTIDE SEQUENCE [LARGE SCALE GENOMIC DNA]</scope>
    <source>
        <strain evidence="2 3">DSM 23491</strain>
    </source>
</reference>
<protein>
    <submittedName>
        <fullName evidence="2">Uncharacterized protein</fullName>
    </submittedName>
</protein>
<keyword evidence="3" id="KW-1185">Reference proteome</keyword>
<feature type="region of interest" description="Disordered" evidence="1">
    <location>
        <begin position="1"/>
        <end position="29"/>
    </location>
</feature>
<evidence type="ECO:0000313" key="3">
    <source>
        <dbReference type="Proteomes" id="UP001519273"/>
    </source>
</evidence>
<accession>A0ABS4GZZ1</accession>
<dbReference type="RefSeq" id="WP_209845131.1">
    <property type="nucleotide sequence ID" value="NZ_CBCRVE010000001.1"/>
</dbReference>
<evidence type="ECO:0000256" key="1">
    <source>
        <dbReference type="SAM" id="MobiDB-lite"/>
    </source>
</evidence>
<feature type="compositionally biased region" description="Basic residues" evidence="1">
    <location>
        <begin position="1"/>
        <end position="11"/>
    </location>
</feature>
<dbReference type="Proteomes" id="UP001519273">
    <property type="component" value="Unassembled WGS sequence"/>
</dbReference>
<gene>
    <name evidence="2" type="ORF">J2Z20_000543</name>
</gene>
<sequence>MAKRRVNKKGLKSSAFKKSTPIGPAPKAPKLTPIQISIIAGLLSNFFQVDSVIYNRNNQLKVILTSNSITNLPILGPPDTVAGSGLLYLAEDDV</sequence>
<dbReference type="EMBL" id="JAGGKP010000001">
    <property type="protein sequence ID" value="MBP1935682.1"/>
    <property type="molecule type" value="Genomic_DNA"/>
</dbReference>